<sequence length="261" mass="30154">MEKNPFLNSPALNTKAYPNQTQSLSHPRDLFSISDCESTYIPQIIVIILICTEVISISVFFCIKKYKFRQENETHASSREPELQSMQSFEKKEYQSTEISDNSHNETSSKSLQSYHLFLSLKKASDLERLKIVFIYINSLIIQLWLILFLFRNKRHNYFNSTIIALITSSASGVFTYMIFGLKVSSLVIKKLIYIVDFGLSFACVYSVFNNDFGCVENYWLYSYVISVMLDILAIQSLMVFIRKIFASMCKGSQNISQIEK</sequence>
<accession>A0A1R2D2W2</accession>
<feature type="transmembrane region" description="Helical" evidence="2">
    <location>
        <begin position="192"/>
        <end position="209"/>
    </location>
</feature>
<organism evidence="3 4">
    <name type="scientific">Stentor coeruleus</name>
    <dbReference type="NCBI Taxonomy" id="5963"/>
    <lineage>
        <taxon>Eukaryota</taxon>
        <taxon>Sar</taxon>
        <taxon>Alveolata</taxon>
        <taxon>Ciliophora</taxon>
        <taxon>Postciliodesmatophora</taxon>
        <taxon>Heterotrichea</taxon>
        <taxon>Heterotrichida</taxon>
        <taxon>Stentoridae</taxon>
        <taxon>Stentor</taxon>
    </lineage>
</organism>
<comment type="caution">
    <text evidence="3">The sequence shown here is derived from an EMBL/GenBank/DDBJ whole genome shotgun (WGS) entry which is preliminary data.</text>
</comment>
<protein>
    <recommendedName>
        <fullName evidence="5">Transmembrane protein</fullName>
    </recommendedName>
</protein>
<dbReference type="EMBL" id="MPUH01000010">
    <property type="protein sequence ID" value="OMJ95607.1"/>
    <property type="molecule type" value="Genomic_DNA"/>
</dbReference>
<evidence type="ECO:0000256" key="2">
    <source>
        <dbReference type="SAM" id="Phobius"/>
    </source>
</evidence>
<evidence type="ECO:0000313" key="4">
    <source>
        <dbReference type="Proteomes" id="UP000187209"/>
    </source>
</evidence>
<feature type="transmembrane region" description="Helical" evidence="2">
    <location>
        <begin position="221"/>
        <end position="242"/>
    </location>
</feature>
<name>A0A1R2D2W2_9CILI</name>
<evidence type="ECO:0000313" key="3">
    <source>
        <dbReference type="EMBL" id="OMJ95607.1"/>
    </source>
</evidence>
<feature type="transmembrane region" description="Helical" evidence="2">
    <location>
        <begin position="132"/>
        <end position="152"/>
    </location>
</feature>
<keyword evidence="2" id="KW-0472">Membrane</keyword>
<reference evidence="3 4" key="1">
    <citation type="submission" date="2016-11" db="EMBL/GenBank/DDBJ databases">
        <title>The macronuclear genome of Stentor coeruleus: a giant cell with tiny introns.</title>
        <authorList>
            <person name="Slabodnick M."/>
            <person name="Ruby J.G."/>
            <person name="Reiff S.B."/>
            <person name="Swart E.C."/>
            <person name="Gosai S."/>
            <person name="Prabakaran S."/>
            <person name="Witkowska E."/>
            <person name="Larue G.E."/>
            <person name="Fisher S."/>
            <person name="Freeman R.M."/>
            <person name="Gunawardena J."/>
            <person name="Chu W."/>
            <person name="Stover N.A."/>
            <person name="Gregory B.D."/>
            <person name="Nowacki M."/>
            <person name="Derisi J."/>
            <person name="Roy S.W."/>
            <person name="Marshall W.F."/>
            <person name="Sood P."/>
        </authorList>
    </citation>
    <scope>NUCLEOTIDE SEQUENCE [LARGE SCALE GENOMIC DNA]</scope>
    <source>
        <strain evidence="3">WM001</strain>
    </source>
</reference>
<dbReference type="AlphaFoldDB" id="A0A1R2D2W2"/>
<proteinExistence type="predicted"/>
<gene>
    <name evidence="3" type="ORF">SteCoe_1035</name>
</gene>
<feature type="region of interest" description="Disordered" evidence="1">
    <location>
        <begin position="1"/>
        <end position="25"/>
    </location>
</feature>
<keyword evidence="4" id="KW-1185">Reference proteome</keyword>
<dbReference type="Proteomes" id="UP000187209">
    <property type="component" value="Unassembled WGS sequence"/>
</dbReference>
<feature type="transmembrane region" description="Helical" evidence="2">
    <location>
        <begin position="158"/>
        <end position="180"/>
    </location>
</feature>
<feature type="transmembrane region" description="Helical" evidence="2">
    <location>
        <begin position="40"/>
        <end position="63"/>
    </location>
</feature>
<evidence type="ECO:0000256" key="1">
    <source>
        <dbReference type="SAM" id="MobiDB-lite"/>
    </source>
</evidence>
<keyword evidence="2" id="KW-1133">Transmembrane helix</keyword>
<keyword evidence="2" id="KW-0812">Transmembrane</keyword>
<evidence type="ECO:0008006" key="5">
    <source>
        <dbReference type="Google" id="ProtNLM"/>
    </source>
</evidence>